<dbReference type="PANTHER" id="PTHR42928:SF5">
    <property type="entry name" value="BLR1237 PROTEIN"/>
    <property type="match status" value="1"/>
</dbReference>
<proteinExistence type="inferred from homology"/>
<comment type="caution">
    <text evidence="3">The sequence shown here is derived from an EMBL/GenBank/DDBJ whole genome shotgun (WGS) entry which is preliminary data.</text>
</comment>
<gene>
    <name evidence="3" type="ORF">J8J14_13560</name>
</gene>
<keyword evidence="4" id="KW-1185">Reference proteome</keyword>
<evidence type="ECO:0000256" key="2">
    <source>
        <dbReference type="SAM" id="SignalP"/>
    </source>
</evidence>
<organism evidence="3 4">
    <name type="scientific">Pararoseomonas baculiformis</name>
    <dbReference type="NCBI Taxonomy" id="2820812"/>
    <lineage>
        <taxon>Bacteria</taxon>
        <taxon>Pseudomonadati</taxon>
        <taxon>Pseudomonadota</taxon>
        <taxon>Alphaproteobacteria</taxon>
        <taxon>Acetobacterales</taxon>
        <taxon>Acetobacteraceae</taxon>
        <taxon>Pararoseomonas</taxon>
    </lineage>
</organism>
<dbReference type="Proteomes" id="UP000681594">
    <property type="component" value="Unassembled WGS sequence"/>
</dbReference>
<dbReference type="Pfam" id="PF03401">
    <property type="entry name" value="TctC"/>
    <property type="match status" value="1"/>
</dbReference>
<accession>A0ABS4AFI4</accession>
<feature type="chain" id="PRO_5046701261" evidence="2">
    <location>
        <begin position="24"/>
        <end position="323"/>
    </location>
</feature>
<keyword evidence="2" id="KW-0732">Signal</keyword>
<dbReference type="EMBL" id="JAGIZB010000012">
    <property type="protein sequence ID" value="MBP0445802.1"/>
    <property type="molecule type" value="Genomic_DNA"/>
</dbReference>
<evidence type="ECO:0000313" key="4">
    <source>
        <dbReference type="Proteomes" id="UP000681594"/>
    </source>
</evidence>
<name>A0ABS4AFI4_9PROT</name>
<reference evidence="3 4" key="1">
    <citation type="submission" date="2021-03" db="EMBL/GenBank/DDBJ databases">
        <authorList>
            <person name="So Y."/>
        </authorList>
    </citation>
    <scope>NUCLEOTIDE SEQUENCE [LARGE SCALE GENOMIC DNA]</scope>
    <source>
        <strain evidence="3 4">SSH11</strain>
    </source>
</reference>
<dbReference type="Gene3D" id="3.40.190.150">
    <property type="entry name" value="Bordetella uptake gene, domain 1"/>
    <property type="match status" value="1"/>
</dbReference>
<dbReference type="Gene3D" id="3.40.190.10">
    <property type="entry name" value="Periplasmic binding protein-like II"/>
    <property type="match status" value="1"/>
</dbReference>
<dbReference type="PANTHER" id="PTHR42928">
    <property type="entry name" value="TRICARBOXYLATE-BINDING PROTEIN"/>
    <property type="match status" value="1"/>
</dbReference>
<comment type="similarity">
    <text evidence="1">Belongs to the UPF0065 (bug) family.</text>
</comment>
<dbReference type="InterPro" id="IPR005064">
    <property type="entry name" value="BUG"/>
</dbReference>
<dbReference type="PIRSF" id="PIRSF017082">
    <property type="entry name" value="YflP"/>
    <property type="match status" value="1"/>
</dbReference>
<evidence type="ECO:0000313" key="3">
    <source>
        <dbReference type="EMBL" id="MBP0445802.1"/>
    </source>
</evidence>
<dbReference type="SUPFAM" id="SSF53850">
    <property type="entry name" value="Periplasmic binding protein-like II"/>
    <property type="match status" value="1"/>
</dbReference>
<sequence>MNRFSRRALLSAIPATAAASAKAQTGWAPSRPIRLVVGFAAGGPADVVARDLAQQMQATLGQSVVVENISGGTGVIAINTVSRAPADGHTVFLAASGNVVLQPLVSPGRVDVSGLAPVSLVCTSPHLMVSTATLPARNVQEFIAYAKAHKGEMSFASAGTGGLAHLGAELFQSIAGIEGVHVPYRGTGALINDLVAGRVHAAFSSIPSLLPLVEAGQLRALGVTAPTDAAGVRGVPVLEREGLPGFRYTTWYGLYVPAGTPAAAVAGLNSAIHAAVADPGFRQRMEPQGIELSASTPEALTVLMKEEADRWRGLITSRNITIE</sequence>
<dbReference type="InterPro" id="IPR042100">
    <property type="entry name" value="Bug_dom1"/>
</dbReference>
<evidence type="ECO:0000256" key="1">
    <source>
        <dbReference type="ARBA" id="ARBA00006987"/>
    </source>
</evidence>
<feature type="signal peptide" evidence="2">
    <location>
        <begin position="1"/>
        <end position="23"/>
    </location>
</feature>
<dbReference type="RefSeq" id="WP_209380070.1">
    <property type="nucleotide sequence ID" value="NZ_JAGIZB010000012.1"/>
</dbReference>
<protein>
    <submittedName>
        <fullName evidence="3">Tripartite tricarboxylate transporter substrate binding protein</fullName>
    </submittedName>
</protein>